<gene>
    <name evidence="1" type="ORF">fugu_005941</name>
</gene>
<accession>A0A4Z2B9N2</accession>
<dbReference type="Proteomes" id="UP000516260">
    <property type="component" value="Chromosome 6"/>
</dbReference>
<dbReference type="AlphaFoldDB" id="A0A4Z2B9N2"/>
<dbReference type="PANTHER" id="PTHR15430">
    <property type="entry name" value="GLOMULIN"/>
    <property type="match status" value="1"/>
</dbReference>
<proteinExistence type="predicted"/>
<name>A0A4Z2B9N2_9TELE</name>
<dbReference type="GO" id="GO:0055105">
    <property type="term" value="F:ubiquitin-protein transferase inhibitor activity"/>
    <property type="evidence" value="ECO:0007669"/>
    <property type="project" value="TreeGrafter"/>
</dbReference>
<organism evidence="1 2">
    <name type="scientific">Takifugu bimaculatus</name>
    <dbReference type="NCBI Taxonomy" id="433685"/>
    <lineage>
        <taxon>Eukaryota</taxon>
        <taxon>Metazoa</taxon>
        <taxon>Chordata</taxon>
        <taxon>Craniata</taxon>
        <taxon>Vertebrata</taxon>
        <taxon>Euteleostomi</taxon>
        <taxon>Actinopterygii</taxon>
        <taxon>Neopterygii</taxon>
        <taxon>Teleostei</taxon>
        <taxon>Neoteleostei</taxon>
        <taxon>Acanthomorphata</taxon>
        <taxon>Eupercaria</taxon>
        <taxon>Tetraodontiformes</taxon>
        <taxon>Tetradontoidea</taxon>
        <taxon>Tetraodontidae</taxon>
        <taxon>Takifugu</taxon>
    </lineage>
</organism>
<dbReference type="PANTHER" id="PTHR15430:SF1">
    <property type="entry name" value="GLOMULIN"/>
    <property type="match status" value="1"/>
</dbReference>
<protein>
    <recommendedName>
        <fullName evidence="3">Glomulin, FKBP associated protein b</fullName>
    </recommendedName>
</protein>
<comment type="caution">
    <text evidence="1">The sequence shown here is derived from an EMBL/GenBank/DDBJ whole genome shotgun (WGS) entry which is preliminary data.</text>
</comment>
<reference evidence="1 2" key="1">
    <citation type="submission" date="2019-04" db="EMBL/GenBank/DDBJ databases">
        <title>The sequence and de novo assembly of Takifugu bimaculatus genome using PacBio and Hi-C technologies.</title>
        <authorList>
            <person name="Xu P."/>
            <person name="Liu B."/>
            <person name="Zhou Z."/>
        </authorList>
    </citation>
    <scope>NUCLEOTIDE SEQUENCE [LARGE SCALE GENOMIC DNA]</scope>
    <source>
        <strain evidence="1">TB-2018</strain>
        <tissue evidence="1">Muscle</tissue>
    </source>
</reference>
<dbReference type="InterPro" id="IPR019516">
    <property type="entry name" value="Glomulin/ALF4"/>
</dbReference>
<dbReference type="Pfam" id="PF08568">
    <property type="entry name" value="Kinetochor_Ybp2"/>
    <property type="match status" value="1"/>
</dbReference>
<sequence length="590" mass="67050">MMNKEQLNATIHRWQSTPDEDLKPEDYLEFKRLGSACLAEGASAQLQQFLEDKMNQGFVQSMGCALLEPLLNEVVRKEKSSHHCQAAITQLTRICSPNDLVYNFLEIIEDIGPSAISETILIVIPHLQAVLFRLQDRQAASMGLVLSGLQKQLSRLPVPYSSQQEEADEYGLCRCCSALAAFIKPFIEGVMVTMRSGNPAHEEMKTELRNFCMRSLRDPLLDAELNQKRKSTLWHFASEIMRTLHAIHESLSALLFFASLRKRTKTDNIQSKESTACVAYLLFVQRITIDRFPAVFSPVFVLQCNMEHISLLLSSKKESHVLKGMALYKKSLEDIPDCSIPVSLLELQSVYHASQNLRRILTDCPLQHLRESGLQVFQLVIQKFNAEAKHKYFRCMLRTSNHAGLEGYIIKNIRNQVEFSIQSGHACAWFLGEGLVSLLGLVLCLPQGADTNLLNNMDRVMESLNLIRYLALRDNILRDAEGVWGEVCRLKDKYLTILRVCISLSRTCYCAEVKSLREDQKQKAKEAKDATRATRLMKSMNVKHSKVSSISPEVHYQVLQSALVTFDLMESLIVRIEEIAMERLKKPQLN</sequence>
<evidence type="ECO:0008006" key="3">
    <source>
        <dbReference type="Google" id="ProtNLM"/>
    </source>
</evidence>
<dbReference type="InterPro" id="IPR013877">
    <property type="entry name" value="YAP-bd/ALF4/Glomulin"/>
</dbReference>
<keyword evidence="2" id="KW-1185">Reference proteome</keyword>
<evidence type="ECO:0000313" key="1">
    <source>
        <dbReference type="EMBL" id="TNM87720.1"/>
    </source>
</evidence>
<dbReference type="GO" id="GO:0005737">
    <property type="term" value="C:cytoplasm"/>
    <property type="evidence" value="ECO:0007669"/>
    <property type="project" value="TreeGrafter"/>
</dbReference>
<evidence type="ECO:0000313" key="2">
    <source>
        <dbReference type="Proteomes" id="UP000516260"/>
    </source>
</evidence>
<dbReference type="EMBL" id="SWLE01000019">
    <property type="protein sequence ID" value="TNM87720.1"/>
    <property type="molecule type" value="Genomic_DNA"/>
</dbReference>